<dbReference type="STRING" id="96773.Tchl_2430"/>
<name>A0A1H5RNW4_9RHOO</name>
<proteinExistence type="predicted"/>
<keyword evidence="2" id="KW-1185">Reference proteome</keyword>
<organism evidence="1 2">
    <name type="scientific">Thauera chlorobenzoica</name>
    <dbReference type="NCBI Taxonomy" id="96773"/>
    <lineage>
        <taxon>Bacteria</taxon>
        <taxon>Pseudomonadati</taxon>
        <taxon>Pseudomonadota</taxon>
        <taxon>Betaproteobacteria</taxon>
        <taxon>Rhodocyclales</taxon>
        <taxon>Zoogloeaceae</taxon>
        <taxon>Thauera</taxon>
    </lineage>
</organism>
<evidence type="ECO:0000313" key="1">
    <source>
        <dbReference type="EMBL" id="APR05265.1"/>
    </source>
</evidence>
<protein>
    <submittedName>
        <fullName evidence="1">Uncharacterized protein</fullName>
    </submittedName>
</protein>
<dbReference type="AlphaFoldDB" id="A0A1H5RNW4"/>
<dbReference type="KEGG" id="tcl:Tchl_2430"/>
<accession>A0A1H5RNW4</accession>
<dbReference type="OrthoDB" id="9181304at2"/>
<evidence type="ECO:0000313" key="2">
    <source>
        <dbReference type="Proteomes" id="UP000185739"/>
    </source>
</evidence>
<dbReference type="RefSeq" id="WP_146060728.1">
    <property type="nucleotide sequence ID" value="NZ_CP018839.1"/>
</dbReference>
<reference evidence="1 2" key="1">
    <citation type="submission" date="2016-12" db="EMBL/GenBank/DDBJ databases">
        <title>Complete genome sequence of Thauera chlorobenzoica, a Betaproteobacterium degrading haloaromatics anaerobically to CO2 and halides.</title>
        <authorList>
            <person name="Goris T."/>
            <person name="Mergelsberg M."/>
            <person name="Boll M."/>
        </authorList>
    </citation>
    <scope>NUCLEOTIDE SEQUENCE [LARGE SCALE GENOMIC DNA]</scope>
    <source>
        <strain evidence="1 2">3CB1</strain>
    </source>
</reference>
<dbReference type="Proteomes" id="UP000185739">
    <property type="component" value="Chromosome"/>
</dbReference>
<gene>
    <name evidence="1" type="ORF">Tchl_2430</name>
</gene>
<dbReference type="EMBL" id="CP018839">
    <property type="protein sequence ID" value="APR05265.1"/>
    <property type="molecule type" value="Genomic_DNA"/>
</dbReference>
<sequence length="103" mass="12371">MFVFLHPDVMERLCTDKEERQRFVQAMRSCPGAILQMLPFTPRKRRPEPRIVLIPSSCQRQREYRREELVICCDRFDLVEKITLLAYLSILQMRIEQAVMEAR</sequence>